<feature type="binding site" evidence="1">
    <location>
        <position position="8"/>
    </location>
    <ligand>
        <name>Mg(2+)</name>
        <dbReference type="ChEBI" id="CHEBI:18420"/>
        <label>1</label>
    </ligand>
</feature>
<dbReference type="InterPro" id="IPR005502">
    <property type="entry name" value="Ribosyl_crysJ1"/>
</dbReference>
<feature type="binding site" evidence="1">
    <location>
        <position position="10"/>
    </location>
    <ligand>
        <name>Mg(2+)</name>
        <dbReference type="ChEBI" id="CHEBI:18420"/>
        <label>1</label>
    </ligand>
</feature>
<dbReference type="Gene3D" id="1.10.4080.10">
    <property type="entry name" value="ADP-ribosylation/Crystallin J1"/>
    <property type="match status" value="1"/>
</dbReference>
<dbReference type="AlphaFoldDB" id="A0A133UXW8"/>
<evidence type="ECO:0000313" key="2">
    <source>
        <dbReference type="EMBL" id="KXA99036.1"/>
    </source>
</evidence>
<sequence>MMINDTKDSDTIGAIVGSAVGALHGEKNIPDRWISNLSGRTRKKDDGKIFDLLKEAEQVWWSG</sequence>
<dbReference type="InterPro" id="IPR036705">
    <property type="entry name" value="Ribosyl_crysJ1_sf"/>
</dbReference>
<keyword evidence="3" id="KW-1185">Reference proteome</keyword>
<gene>
    <name evidence="2" type="ORF">AKJ41_06055</name>
</gene>
<evidence type="ECO:0008006" key="4">
    <source>
        <dbReference type="Google" id="ProtNLM"/>
    </source>
</evidence>
<dbReference type="EMBL" id="LHXV01000119">
    <property type="protein sequence ID" value="KXA99036.1"/>
    <property type="molecule type" value="Genomic_DNA"/>
</dbReference>
<dbReference type="Pfam" id="PF03747">
    <property type="entry name" value="ADP_ribosyl_GH"/>
    <property type="match status" value="1"/>
</dbReference>
<accession>A0A133UXW8</accession>
<dbReference type="SUPFAM" id="SSF101478">
    <property type="entry name" value="ADP-ribosylglycohydrolase"/>
    <property type="match status" value="1"/>
</dbReference>
<evidence type="ECO:0000313" key="3">
    <source>
        <dbReference type="Proteomes" id="UP000070344"/>
    </source>
</evidence>
<keyword evidence="1" id="KW-0479">Metal-binding</keyword>
<comment type="caution">
    <text evidence="2">The sequence shown here is derived from an EMBL/GenBank/DDBJ whole genome shotgun (WGS) entry which is preliminary data.</text>
</comment>
<dbReference type="GO" id="GO:0046872">
    <property type="term" value="F:metal ion binding"/>
    <property type="evidence" value="ECO:0007669"/>
    <property type="project" value="UniProtKB-KW"/>
</dbReference>
<evidence type="ECO:0000256" key="1">
    <source>
        <dbReference type="PIRSR" id="PIRSR605502-1"/>
    </source>
</evidence>
<proteinExistence type="predicted"/>
<feature type="binding site" evidence="1">
    <location>
        <position position="11"/>
    </location>
    <ligand>
        <name>Mg(2+)</name>
        <dbReference type="ChEBI" id="CHEBI:18420"/>
        <label>1</label>
    </ligand>
</feature>
<reference evidence="2 3" key="1">
    <citation type="journal article" date="2016" name="Sci. Rep.">
        <title>Metabolic traits of an uncultured archaeal lineage -MSBL1- from brine pools of the Red Sea.</title>
        <authorList>
            <person name="Mwirichia R."/>
            <person name="Alam I."/>
            <person name="Rashid M."/>
            <person name="Vinu M."/>
            <person name="Ba-Alawi W."/>
            <person name="Anthony Kamau A."/>
            <person name="Kamanda Ngugi D."/>
            <person name="Goker M."/>
            <person name="Klenk H.P."/>
            <person name="Bajic V."/>
            <person name="Stingl U."/>
        </authorList>
    </citation>
    <scope>NUCLEOTIDE SEQUENCE [LARGE SCALE GENOMIC DNA]</scope>
    <source>
        <strain evidence="2">SCGC-AAA259O05</strain>
    </source>
</reference>
<name>A0A133UXW8_9EURY</name>
<keyword evidence="1" id="KW-0460">Magnesium</keyword>
<protein>
    <recommendedName>
        <fullName evidence="4">ADP-ribosylglycohydrolase</fullName>
    </recommendedName>
</protein>
<comment type="cofactor">
    <cofactor evidence="1">
        <name>Mg(2+)</name>
        <dbReference type="ChEBI" id="CHEBI:18420"/>
    </cofactor>
    <text evidence="1">Binds 2 magnesium ions per subunit.</text>
</comment>
<dbReference type="Proteomes" id="UP000070344">
    <property type="component" value="Unassembled WGS sequence"/>
</dbReference>
<organism evidence="2 3">
    <name type="scientific">candidate division MSBL1 archaeon SCGC-AAA259O05</name>
    <dbReference type="NCBI Taxonomy" id="1698271"/>
    <lineage>
        <taxon>Archaea</taxon>
        <taxon>Methanobacteriati</taxon>
        <taxon>Methanobacteriota</taxon>
        <taxon>candidate division MSBL1</taxon>
    </lineage>
</organism>